<dbReference type="PROSITE" id="PS50293">
    <property type="entry name" value="TPR_REGION"/>
    <property type="match status" value="1"/>
</dbReference>
<reference evidence="2 3" key="1">
    <citation type="submission" date="2019-03" db="EMBL/GenBank/DDBJ databases">
        <title>Genomic Encyclopedia of Type Strains, Phase IV (KMG-IV): sequencing the most valuable type-strain genomes for metagenomic binning, comparative biology and taxonomic classification.</title>
        <authorList>
            <person name="Goeker M."/>
        </authorList>
    </citation>
    <scope>NUCLEOTIDE SEQUENCE [LARGE SCALE GENOMIC DNA]</scope>
    <source>
        <strain evidence="2 3">DSM 19610</strain>
    </source>
</reference>
<organism evidence="2 3">
    <name type="scientific">Thiogranum longum</name>
    <dbReference type="NCBI Taxonomy" id="1537524"/>
    <lineage>
        <taxon>Bacteria</taxon>
        <taxon>Pseudomonadati</taxon>
        <taxon>Pseudomonadota</taxon>
        <taxon>Gammaproteobacteria</taxon>
        <taxon>Chromatiales</taxon>
        <taxon>Ectothiorhodospiraceae</taxon>
        <taxon>Thiogranum</taxon>
    </lineage>
</organism>
<dbReference type="OrthoDB" id="649979at2"/>
<dbReference type="GO" id="GO:0032259">
    <property type="term" value="P:methylation"/>
    <property type="evidence" value="ECO:0007669"/>
    <property type="project" value="UniProtKB-KW"/>
</dbReference>
<evidence type="ECO:0000313" key="2">
    <source>
        <dbReference type="EMBL" id="TCK17508.1"/>
    </source>
</evidence>
<keyword evidence="3" id="KW-1185">Reference proteome</keyword>
<sequence>MATQMNGNKLAKLFRQAAAAHQAQQYREAQAGYQKILKWVPDDSDVLHLLGQSLIQDGRPDRAIRWLKKAVATNPASADAFYDLGLAYRKSGQNAEAVQAYQRVLKLKPDTLNAHLSLVEIKFPGEHYTAVLRDLHRHLKPETYIEIGVETGQSIALAEPRTLCLGVDPEPEISHELPPKCRIFPQTSDSFFDEHNVRELLGQRAVDFAFIDGMHVFEAALRDFINVERHASPGSVVAIHDCIPLDAVTSSRERTTNFWSGDIWKLILCLKKYRPDVSLVSVATKPTGLGLVTGLDPDNSVLSESYEQIVAEFVPLGYDDIAAHEVESLNVIDNDMQRVIRWIGESRSMAA</sequence>
<accession>A0A4R1H8E4</accession>
<dbReference type="SUPFAM" id="SSF53335">
    <property type="entry name" value="S-adenosyl-L-methionine-dependent methyltransferases"/>
    <property type="match status" value="1"/>
</dbReference>
<proteinExistence type="predicted"/>
<dbReference type="EMBL" id="SMFX01000001">
    <property type="protein sequence ID" value="TCK17508.1"/>
    <property type="molecule type" value="Genomic_DNA"/>
</dbReference>
<dbReference type="InterPro" id="IPR011990">
    <property type="entry name" value="TPR-like_helical_dom_sf"/>
</dbReference>
<dbReference type="GO" id="GO:0008168">
    <property type="term" value="F:methyltransferase activity"/>
    <property type="evidence" value="ECO:0007669"/>
    <property type="project" value="UniProtKB-KW"/>
</dbReference>
<comment type="caution">
    <text evidence="2">The sequence shown here is derived from an EMBL/GenBank/DDBJ whole genome shotgun (WGS) entry which is preliminary data.</text>
</comment>
<evidence type="ECO:0000313" key="3">
    <source>
        <dbReference type="Proteomes" id="UP000295707"/>
    </source>
</evidence>
<dbReference type="AlphaFoldDB" id="A0A4R1H8E4"/>
<keyword evidence="2" id="KW-0808">Transferase</keyword>
<dbReference type="PROSITE" id="PS50005">
    <property type="entry name" value="TPR"/>
    <property type="match status" value="2"/>
</dbReference>
<evidence type="ECO:0000256" key="1">
    <source>
        <dbReference type="PROSITE-ProRule" id="PRU00339"/>
    </source>
</evidence>
<dbReference type="PANTHER" id="PTHR44998">
    <property type="match status" value="1"/>
</dbReference>
<dbReference type="Gene3D" id="1.25.40.10">
    <property type="entry name" value="Tetratricopeptide repeat domain"/>
    <property type="match status" value="2"/>
</dbReference>
<gene>
    <name evidence="2" type="ORF">DFR30_0739</name>
</gene>
<feature type="repeat" description="TPR" evidence="1">
    <location>
        <begin position="78"/>
        <end position="111"/>
    </location>
</feature>
<dbReference type="SMART" id="SM00028">
    <property type="entry name" value="TPR"/>
    <property type="match status" value="3"/>
</dbReference>
<dbReference type="Pfam" id="PF13432">
    <property type="entry name" value="TPR_16"/>
    <property type="match status" value="1"/>
</dbReference>
<keyword evidence="1" id="KW-0802">TPR repeat</keyword>
<name>A0A4R1H8E4_9GAMM</name>
<dbReference type="InterPro" id="IPR029063">
    <property type="entry name" value="SAM-dependent_MTases_sf"/>
</dbReference>
<feature type="repeat" description="TPR" evidence="1">
    <location>
        <begin position="44"/>
        <end position="77"/>
    </location>
</feature>
<protein>
    <submittedName>
        <fullName evidence="2">Methyltransferase family protein</fullName>
    </submittedName>
</protein>
<dbReference type="InterPro" id="IPR019734">
    <property type="entry name" value="TPR_rpt"/>
</dbReference>
<dbReference type="Gene3D" id="3.40.50.150">
    <property type="entry name" value="Vaccinia Virus protein VP39"/>
    <property type="match status" value="1"/>
</dbReference>
<dbReference type="Pfam" id="PF13578">
    <property type="entry name" value="Methyltransf_24"/>
    <property type="match status" value="1"/>
</dbReference>
<dbReference type="SUPFAM" id="SSF48452">
    <property type="entry name" value="TPR-like"/>
    <property type="match status" value="1"/>
</dbReference>
<dbReference type="PANTHER" id="PTHR44998:SF1">
    <property type="entry name" value="UDP-N-ACETYLGLUCOSAMINE--PEPTIDE N-ACETYLGLUCOSAMINYLTRANSFERASE 110 KDA SUBUNIT"/>
    <property type="match status" value="1"/>
</dbReference>
<dbReference type="GO" id="GO:0006493">
    <property type="term" value="P:protein O-linked glycosylation"/>
    <property type="evidence" value="ECO:0007669"/>
    <property type="project" value="TreeGrafter"/>
</dbReference>
<dbReference type="RefSeq" id="WP_132971379.1">
    <property type="nucleotide sequence ID" value="NZ_SMFX01000001.1"/>
</dbReference>
<dbReference type="GO" id="GO:0016757">
    <property type="term" value="F:glycosyltransferase activity"/>
    <property type="evidence" value="ECO:0007669"/>
    <property type="project" value="TreeGrafter"/>
</dbReference>
<keyword evidence="2" id="KW-0489">Methyltransferase</keyword>
<dbReference type="Proteomes" id="UP000295707">
    <property type="component" value="Unassembled WGS sequence"/>
</dbReference>